<dbReference type="PRINTS" id="PR00455">
    <property type="entry name" value="HTHTETR"/>
</dbReference>
<evidence type="ECO:0000256" key="5">
    <source>
        <dbReference type="SAM" id="Phobius"/>
    </source>
</evidence>
<keyword evidence="3" id="KW-0804">Transcription</keyword>
<dbReference type="PANTHER" id="PTHR30055">
    <property type="entry name" value="HTH-TYPE TRANSCRIPTIONAL REGULATOR RUTR"/>
    <property type="match status" value="1"/>
</dbReference>
<dbReference type="Pfam" id="PF00440">
    <property type="entry name" value="TetR_N"/>
    <property type="match status" value="1"/>
</dbReference>
<reference evidence="8" key="1">
    <citation type="submission" date="2016-10" db="EMBL/GenBank/DDBJ databases">
        <authorList>
            <person name="Varghese N."/>
            <person name="Submissions S."/>
        </authorList>
    </citation>
    <scope>NUCLEOTIDE SEQUENCE [LARGE SCALE GENOMIC DNA]</scope>
    <source>
        <strain evidence="8">DSM 19083</strain>
    </source>
</reference>
<evidence type="ECO:0000256" key="2">
    <source>
        <dbReference type="ARBA" id="ARBA00023125"/>
    </source>
</evidence>
<sequence>MTTSTPRQDGNTARRRGTRALVIDAAVRLVASRGFSATSVDDIAAEAGVAKGSVYYNFTSKSDILEAALDEGTARLRAALSEARDAAPDAGRVDAMVRALLVAVHSYPDLAKLLAAEVFRAEREWQQSIAQLRAETISMFALEIRARRPGEDVSLVAAAVFGATLVAGLEWLVFQPDRTLDEVHASVRSLTSSL</sequence>
<evidence type="ECO:0000256" key="3">
    <source>
        <dbReference type="ARBA" id="ARBA00023163"/>
    </source>
</evidence>
<dbReference type="GO" id="GO:0000976">
    <property type="term" value="F:transcription cis-regulatory region binding"/>
    <property type="evidence" value="ECO:0007669"/>
    <property type="project" value="TreeGrafter"/>
</dbReference>
<dbReference type="PANTHER" id="PTHR30055:SF238">
    <property type="entry name" value="MYCOFACTOCIN BIOSYNTHESIS TRANSCRIPTIONAL REGULATOR MFTR-RELATED"/>
    <property type="match status" value="1"/>
</dbReference>
<feature type="transmembrane region" description="Helical" evidence="5">
    <location>
        <begin position="153"/>
        <end position="174"/>
    </location>
</feature>
<name>A0A1I2CM11_9MICO</name>
<feature type="DNA-binding region" description="H-T-H motif" evidence="4">
    <location>
        <begin position="39"/>
        <end position="58"/>
    </location>
</feature>
<dbReference type="SUPFAM" id="SSF46689">
    <property type="entry name" value="Homeodomain-like"/>
    <property type="match status" value="1"/>
</dbReference>
<keyword evidence="2 4" id="KW-0238">DNA-binding</keyword>
<accession>A0A1I2CM11</accession>
<feature type="domain" description="HTH tetR-type" evidence="6">
    <location>
        <begin position="16"/>
        <end position="76"/>
    </location>
</feature>
<dbReference type="InterPro" id="IPR001647">
    <property type="entry name" value="HTH_TetR"/>
</dbReference>
<keyword evidence="1" id="KW-0805">Transcription regulation</keyword>
<proteinExistence type="predicted"/>
<dbReference type="EMBL" id="FONZ01000001">
    <property type="protein sequence ID" value="SFE68833.1"/>
    <property type="molecule type" value="Genomic_DNA"/>
</dbReference>
<keyword evidence="5" id="KW-0472">Membrane</keyword>
<dbReference type="OrthoDB" id="3172830at2"/>
<evidence type="ECO:0000313" key="8">
    <source>
        <dbReference type="Proteomes" id="UP000198520"/>
    </source>
</evidence>
<dbReference type="GO" id="GO:0003700">
    <property type="term" value="F:DNA-binding transcription factor activity"/>
    <property type="evidence" value="ECO:0007669"/>
    <property type="project" value="TreeGrafter"/>
</dbReference>
<keyword evidence="5" id="KW-1133">Transmembrane helix</keyword>
<organism evidence="7 8">
    <name type="scientific">Flavimobilis marinus</name>
    <dbReference type="NCBI Taxonomy" id="285351"/>
    <lineage>
        <taxon>Bacteria</taxon>
        <taxon>Bacillati</taxon>
        <taxon>Actinomycetota</taxon>
        <taxon>Actinomycetes</taxon>
        <taxon>Micrococcales</taxon>
        <taxon>Jonesiaceae</taxon>
        <taxon>Flavimobilis</taxon>
    </lineage>
</organism>
<dbReference type="AlphaFoldDB" id="A0A1I2CM11"/>
<protein>
    <submittedName>
        <fullName evidence="7">Transcriptional regulator, TetR family</fullName>
    </submittedName>
</protein>
<evidence type="ECO:0000256" key="1">
    <source>
        <dbReference type="ARBA" id="ARBA00023015"/>
    </source>
</evidence>
<dbReference type="InterPro" id="IPR036271">
    <property type="entry name" value="Tet_transcr_reg_TetR-rel_C_sf"/>
</dbReference>
<keyword evidence="5" id="KW-0812">Transmembrane</keyword>
<dbReference type="Proteomes" id="UP000198520">
    <property type="component" value="Unassembled WGS sequence"/>
</dbReference>
<dbReference type="Gene3D" id="1.10.357.10">
    <property type="entry name" value="Tetracycline Repressor, domain 2"/>
    <property type="match status" value="1"/>
</dbReference>
<dbReference type="STRING" id="285351.SAMN04488035_0165"/>
<dbReference type="PROSITE" id="PS50977">
    <property type="entry name" value="HTH_TETR_2"/>
    <property type="match status" value="1"/>
</dbReference>
<evidence type="ECO:0000256" key="4">
    <source>
        <dbReference type="PROSITE-ProRule" id="PRU00335"/>
    </source>
</evidence>
<evidence type="ECO:0000313" key="7">
    <source>
        <dbReference type="EMBL" id="SFE68833.1"/>
    </source>
</evidence>
<evidence type="ECO:0000259" key="6">
    <source>
        <dbReference type="PROSITE" id="PS50977"/>
    </source>
</evidence>
<keyword evidence="8" id="KW-1185">Reference proteome</keyword>
<dbReference type="InterPro" id="IPR009057">
    <property type="entry name" value="Homeodomain-like_sf"/>
</dbReference>
<dbReference type="SUPFAM" id="SSF48498">
    <property type="entry name" value="Tetracyclin repressor-like, C-terminal domain"/>
    <property type="match status" value="1"/>
</dbReference>
<gene>
    <name evidence="7" type="ORF">SAMN04488035_0165</name>
</gene>
<dbReference type="InterPro" id="IPR050109">
    <property type="entry name" value="HTH-type_TetR-like_transc_reg"/>
</dbReference>
<dbReference type="RefSeq" id="WP_093375598.1">
    <property type="nucleotide sequence ID" value="NZ_BNAN01000001.1"/>
</dbReference>